<keyword evidence="4" id="KW-0547">Nucleotide-binding</keyword>
<dbReference type="Proteomes" id="UP001205105">
    <property type="component" value="Unassembled WGS sequence"/>
</dbReference>
<evidence type="ECO:0000259" key="9">
    <source>
        <dbReference type="PROSITE" id="PS50893"/>
    </source>
</evidence>
<dbReference type="Pfam" id="PF00005">
    <property type="entry name" value="ABC_tran"/>
    <property type="match status" value="1"/>
</dbReference>
<keyword evidence="6 8" id="KW-1133">Transmembrane helix</keyword>
<reference evidence="10" key="1">
    <citation type="submission" date="2020-11" db="EMBL/GenBank/DDBJ databases">
        <title>Chlorella ohadii genome sequencing and assembly.</title>
        <authorList>
            <person name="Murik O."/>
            <person name="Treves H."/>
            <person name="Kedem I."/>
            <person name="Shotland Y."/>
            <person name="Kaplan A."/>
        </authorList>
    </citation>
    <scope>NUCLEOTIDE SEQUENCE</scope>
    <source>
        <strain evidence="10">1</strain>
    </source>
</reference>
<dbReference type="InterPro" id="IPR027417">
    <property type="entry name" value="P-loop_NTPase"/>
</dbReference>
<dbReference type="InterPro" id="IPR003593">
    <property type="entry name" value="AAA+_ATPase"/>
</dbReference>
<dbReference type="SUPFAM" id="SSF52540">
    <property type="entry name" value="P-loop containing nucleoside triphosphate hydrolases"/>
    <property type="match status" value="1"/>
</dbReference>
<comment type="subcellular location">
    <subcellularLocation>
        <location evidence="1">Membrane</location>
        <topology evidence="1">Multi-pass membrane protein</topology>
    </subcellularLocation>
</comment>
<sequence length="621" mass="66124">MPLDGAVDVTFEGLTFTVQPRGGGEPVQILKGLSGAVRSGRVLAIMGASGAGKTTLLDVLAGHTYTGTVGGHVMVNGKPRHLKSFLRISSYVQQRDVLMASATVREAITTAALLKLPRAMPAAEKRTRVDSVLADLELEACQHTLIGDELLNMKGISGGQRRRVSVGIELVKQPQLLFLDEPTSGLDSEMAVSMMETLLRLARGGRTVCVTIHQPNSIITSMFDDFMLLVGGQAAYAGPWGGAVDTFAAAGFPCPQFINPTDHFLSVLRDGKAADAVVAAYAASVPALGSPSAISSGKAAGKAAGTPSCDVEAGLAGKEPALEGSSDSAASLASEAAALVEAERPCVPFVYQAGVLSVRMMRNWGRNPMMLAAEAVQYLFLAIFVGLVYLRLSDSVATGVPDRLSSLWFVLAVLSFTPSYTATVTWDSERLLLRREAGQGMYSAAAWFAAKTFTVAPVQIVQTTLFCVITYFMVGYAADAGRFFIYVALLNMFQLTSETVGLLCALCTSRSMYAVIMLTFVLLMLMTFTGFLVTAIPVYFKWIKWVSYLNYTYAALVDNEFGGDTFYTDDGVAVHGSTLVPSAVSNGLSVLANAMVALGLLVGTRLLAFLVLLVMHRLKKI</sequence>
<evidence type="ECO:0000256" key="7">
    <source>
        <dbReference type="ARBA" id="ARBA00023136"/>
    </source>
</evidence>
<dbReference type="EMBL" id="JADXDR010000112">
    <property type="protein sequence ID" value="KAI7838939.1"/>
    <property type="molecule type" value="Genomic_DNA"/>
</dbReference>
<dbReference type="InterPro" id="IPR050352">
    <property type="entry name" value="ABCG_transporters"/>
</dbReference>
<protein>
    <recommendedName>
        <fullName evidence="9">ABC transporter domain-containing protein</fullName>
    </recommendedName>
</protein>
<name>A0AAD5H020_9CHLO</name>
<feature type="transmembrane region" description="Helical" evidence="8">
    <location>
        <begin position="513"/>
        <end position="540"/>
    </location>
</feature>
<dbReference type="AlphaFoldDB" id="A0AAD5H020"/>
<dbReference type="InterPro" id="IPR003439">
    <property type="entry name" value="ABC_transporter-like_ATP-bd"/>
</dbReference>
<keyword evidence="7 8" id="KW-0472">Membrane</keyword>
<dbReference type="InterPro" id="IPR013525">
    <property type="entry name" value="ABC2_TM"/>
</dbReference>
<evidence type="ECO:0000256" key="4">
    <source>
        <dbReference type="ARBA" id="ARBA00022741"/>
    </source>
</evidence>
<evidence type="ECO:0000256" key="3">
    <source>
        <dbReference type="ARBA" id="ARBA00022692"/>
    </source>
</evidence>
<feature type="transmembrane region" description="Helical" evidence="8">
    <location>
        <begin position="444"/>
        <end position="477"/>
    </location>
</feature>
<dbReference type="GO" id="GO:0016887">
    <property type="term" value="F:ATP hydrolysis activity"/>
    <property type="evidence" value="ECO:0007669"/>
    <property type="project" value="InterPro"/>
</dbReference>
<evidence type="ECO:0000256" key="1">
    <source>
        <dbReference type="ARBA" id="ARBA00004141"/>
    </source>
</evidence>
<keyword evidence="2" id="KW-0813">Transport</keyword>
<dbReference type="InterPro" id="IPR043926">
    <property type="entry name" value="ABCG_dom"/>
</dbReference>
<feature type="transmembrane region" description="Helical" evidence="8">
    <location>
        <begin position="369"/>
        <end position="392"/>
    </location>
</feature>
<comment type="caution">
    <text evidence="10">The sequence shown here is derived from an EMBL/GenBank/DDBJ whole genome shotgun (WGS) entry which is preliminary data.</text>
</comment>
<dbReference type="PANTHER" id="PTHR48041:SF139">
    <property type="entry name" value="PROTEIN SCARLET"/>
    <property type="match status" value="1"/>
</dbReference>
<organism evidence="10 11">
    <name type="scientific">Chlorella ohadii</name>
    <dbReference type="NCBI Taxonomy" id="2649997"/>
    <lineage>
        <taxon>Eukaryota</taxon>
        <taxon>Viridiplantae</taxon>
        <taxon>Chlorophyta</taxon>
        <taxon>core chlorophytes</taxon>
        <taxon>Trebouxiophyceae</taxon>
        <taxon>Chlorellales</taxon>
        <taxon>Chlorellaceae</taxon>
        <taxon>Chlorella clade</taxon>
        <taxon>Chlorella</taxon>
    </lineage>
</organism>
<dbReference type="SMART" id="SM00382">
    <property type="entry name" value="AAA"/>
    <property type="match status" value="1"/>
</dbReference>
<dbReference type="Gene3D" id="3.40.50.300">
    <property type="entry name" value="P-loop containing nucleotide triphosphate hydrolases"/>
    <property type="match status" value="1"/>
</dbReference>
<dbReference type="Pfam" id="PF01061">
    <property type="entry name" value="ABC2_membrane"/>
    <property type="match status" value="1"/>
</dbReference>
<feature type="transmembrane region" description="Helical" evidence="8">
    <location>
        <begin position="404"/>
        <end position="423"/>
    </location>
</feature>
<dbReference type="PROSITE" id="PS00211">
    <property type="entry name" value="ABC_TRANSPORTER_1"/>
    <property type="match status" value="1"/>
</dbReference>
<keyword evidence="3 8" id="KW-0812">Transmembrane</keyword>
<proteinExistence type="predicted"/>
<dbReference type="PROSITE" id="PS50893">
    <property type="entry name" value="ABC_TRANSPORTER_2"/>
    <property type="match status" value="1"/>
</dbReference>
<feature type="domain" description="ABC transporter" evidence="9">
    <location>
        <begin position="9"/>
        <end position="256"/>
    </location>
</feature>
<dbReference type="GO" id="GO:0016020">
    <property type="term" value="C:membrane"/>
    <property type="evidence" value="ECO:0007669"/>
    <property type="project" value="UniProtKB-SubCell"/>
</dbReference>
<gene>
    <name evidence="10" type="ORF">COHA_007299</name>
</gene>
<evidence type="ECO:0000256" key="8">
    <source>
        <dbReference type="SAM" id="Phobius"/>
    </source>
</evidence>
<accession>A0AAD5H020</accession>
<evidence type="ECO:0000313" key="11">
    <source>
        <dbReference type="Proteomes" id="UP001205105"/>
    </source>
</evidence>
<dbReference type="PANTHER" id="PTHR48041">
    <property type="entry name" value="ABC TRANSPORTER G FAMILY MEMBER 28"/>
    <property type="match status" value="1"/>
</dbReference>
<evidence type="ECO:0000256" key="2">
    <source>
        <dbReference type="ARBA" id="ARBA00022448"/>
    </source>
</evidence>
<dbReference type="CDD" id="cd03213">
    <property type="entry name" value="ABCG_EPDR"/>
    <property type="match status" value="1"/>
</dbReference>
<evidence type="ECO:0000256" key="5">
    <source>
        <dbReference type="ARBA" id="ARBA00022840"/>
    </source>
</evidence>
<keyword evidence="11" id="KW-1185">Reference proteome</keyword>
<dbReference type="GO" id="GO:0140359">
    <property type="term" value="F:ABC-type transporter activity"/>
    <property type="evidence" value="ECO:0007669"/>
    <property type="project" value="InterPro"/>
</dbReference>
<keyword evidence="5" id="KW-0067">ATP-binding</keyword>
<evidence type="ECO:0000313" key="10">
    <source>
        <dbReference type="EMBL" id="KAI7838939.1"/>
    </source>
</evidence>
<dbReference type="GO" id="GO:0005524">
    <property type="term" value="F:ATP binding"/>
    <property type="evidence" value="ECO:0007669"/>
    <property type="project" value="UniProtKB-KW"/>
</dbReference>
<dbReference type="InterPro" id="IPR017871">
    <property type="entry name" value="ABC_transporter-like_CS"/>
</dbReference>
<feature type="transmembrane region" description="Helical" evidence="8">
    <location>
        <begin position="590"/>
        <end position="615"/>
    </location>
</feature>
<dbReference type="Pfam" id="PF19055">
    <property type="entry name" value="ABC2_membrane_7"/>
    <property type="match status" value="1"/>
</dbReference>
<evidence type="ECO:0000256" key="6">
    <source>
        <dbReference type="ARBA" id="ARBA00022989"/>
    </source>
</evidence>